<evidence type="ECO:0000313" key="12">
    <source>
        <dbReference type="Proteomes" id="UP001157353"/>
    </source>
</evidence>
<proteinExistence type="inferred from homology"/>
<keyword evidence="5" id="KW-0812">Transmembrane</keyword>
<evidence type="ECO:0000256" key="2">
    <source>
        <dbReference type="ARBA" id="ARBA00007055"/>
    </source>
</evidence>
<dbReference type="InterPro" id="IPR003192">
    <property type="entry name" value="Porin_LamB"/>
</dbReference>
<evidence type="ECO:0000256" key="8">
    <source>
        <dbReference type="ARBA" id="ARBA00023136"/>
    </source>
</evidence>
<keyword evidence="7" id="KW-0626">Porin</keyword>
<dbReference type="PANTHER" id="PTHR38762">
    <property type="entry name" value="CRYPTIC OUTER MEMBRANE PORIN BGLH-RELATED"/>
    <property type="match status" value="1"/>
</dbReference>
<dbReference type="EMBL" id="BSPQ01000005">
    <property type="protein sequence ID" value="GLS90806.1"/>
    <property type="molecule type" value="Genomic_DNA"/>
</dbReference>
<comment type="similarity">
    <text evidence="2">Belongs to the porin LamB (TC 1.B.3) family.</text>
</comment>
<evidence type="ECO:0000256" key="6">
    <source>
        <dbReference type="ARBA" id="ARBA00023065"/>
    </source>
</evidence>
<keyword evidence="10" id="KW-0732">Signal</keyword>
<sequence length="419" mass="46420">MKMKLLPISAAIAAILSPMSVYAEDLNSTAAEAEKAEQPLILNADTEINTGLVFSGYARYGLHYSDDFKEYVGAEGQLSGASAGRLGNEGNGGEFQFTKAFVADNGAIWDVAVMLEHWSDKVGLKKFYAGVTNVFEAQPNAYLWAGRDFHQRPQEGLNDYFMMEHDGQGGGVYNLDIGSVKLDFAVVAKADSGTGDSEFYAFTSKLHDINLGESNNLSFLFNYGFESDQYDANGARENDDKITAYQLAAVLDTNYSNGSTKLTVRYADNADNSTFNKTEDLTTLYGSFQGNFKVSEKWDTEFLVSYHDYKNDGNEMAEPGNDTRSRTGYSAIVRPMYNWNAVHSTWLEAGYSLVDYENDGENDAWKVTLSQNISFDMAGARPMLRLYATVGEANNEASVYSYDKKQDTLAIGAMFESWW</sequence>
<evidence type="ECO:0000256" key="1">
    <source>
        <dbReference type="ARBA" id="ARBA00004571"/>
    </source>
</evidence>
<dbReference type="PANTHER" id="PTHR38762:SF1">
    <property type="entry name" value="CRYPTIC OUTER MEMBRANE PORIN BGLH-RELATED"/>
    <property type="match status" value="1"/>
</dbReference>
<evidence type="ECO:0000256" key="9">
    <source>
        <dbReference type="ARBA" id="ARBA00023237"/>
    </source>
</evidence>
<keyword evidence="3" id="KW-0813">Transport</keyword>
<evidence type="ECO:0000256" key="10">
    <source>
        <dbReference type="SAM" id="SignalP"/>
    </source>
</evidence>
<reference evidence="12" key="1">
    <citation type="journal article" date="2019" name="Int. J. Syst. Evol. Microbiol.">
        <title>The Global Catalogue of Microorganisms (GCM) 10K type strain sequencing project: providing services to taxonomists for standard genome sequencing and annotation.</title>
        <authorList>
            <consortium name="The Broad Institute Genomics Platform"/>
            <consortium name="The Broad Institute Genome Sequencing Center for Infectious Disease"/>
            <person name="Wu L."/>
            <person name="Ma J."/>
        </authorList>
    </citation>
    <scope>NUCLEOTIDE SEQUENCE [LARGE SCALE GENOMIC DNA]</scope>
    <source>
        <strain evidence="12">NBRC 103166</strain>
    </source>
</reference>
<organism evidence="11 12">
    <name type="scientific">Psychromonas marina</name>
    <dbReference type="NCBI Taxonomy" id="88364"/>
    <lineage>
        <taxon>Bacteria</taxon>
        <taxon>Pseudomonadati</taxon>
        <taxon>Pseudomonadota</taxon>
        <taxon>Gammaproteobacteria</taxon>
        <taxon>Alteromonadales</taxon>
        <taxon>Psychromonadaceae</taxon>
        <taxon>Psychromonas</taxon>
    </lineage>
</organism>
<keyword evidence="12" id="KW-1185">Reference proteome</keyword>
<accession>A0ABQ6E054</accession>
<keyword evidence="6" id="KW-0406">Ion transport</keyword>
<feature type="signal peptide" evidence="10">
    <location>
        <begin position="1"/>
        <end position="23"/>
    </location>
</feature>
<feature type="chain" id="PRO_5045868927" evidence="10">
    <location>
        <begin position="24"/>
        <end position="419"/>
    </location>
</feature>
<dbReference type="Pfam" id="PF02264">
    <property type="entry name" value="LamB"/>
    <property type="match status" value="1"/>
</dbReference>
<gene>
    <name evidence="11" type="ORF">GCM10007916_18730</name>
</gene>
<dbReference type="Gene3D" id="2.40.170.10">
    <property type="entry name" value="Porin, LamB type"/>
    <property type="match status" value="1"/>
</dbReference>
<name>A0ABQ6E054_9GAMM</name>
<evidence type="ECO:0000256" key="7">
    <source>
        <dbReference type="ARBA" id="ARBA00023114"/>
    </source>
</evidence>
<dbReference type="InterPro" id="IPR036998">
    <property type="entry name" value="Porin_LamB_sf"/>
</dbReference>
<keyword evidence="9" id="KW-0998">Cell outer membrane</keyword>
<dbReference type="SUPFAM" id="SSF56935">
    <property type="entry name" value="Porins"/>
    <property type="match status" value="1"/>
</dbReference>
<evidence type="ECO:0000256" key="3">
    <source>
        <dbReference type="ARBA" id="ARBA00022448"/>
    </source>
</evidence>
<keyword evidence="8" id="KW-0472">Membrane</keyword>
<dbReference type="RefSeq" id="WP_284203923.1">
    <property type="nucleotide sequence ID" value="NZ_BSPQ01000005.1"/>
</dbReference>
<evidence type="ECO:0000313" key="11">
    <source>
        <dbReference type="EMBL" id="GLS90806.1"/>
    </source>
</evidence>
<keyword evidence="4" id="KW-1134">Transmembrane beta strand</keyword>
<evidence type="ECO:0000256" key="4">
    <source>
        <dbReference type="ARBA" id="ARBA00022452"/>
    </source>
</evidence>
<comment type="caution">
    <text evidence="11">The sequence shown here is derived from an EMBL/GenBank/DDBJ whole genome shotgun (WGS) entry which is preliminary data.</text>
</comment>
<protein>
    <submittedName>
        <fullName evidence="11">Outer membrane protein S</fullName>
    </submittedName>
</protein>
<dbReference type="Proteomes" id="UP001157353">
    <property type="component" value="Unassembled WGS sequence"/>
</dbReference>
<comment type="subcellular location">
    <subcellularLocation>
        <location evidence="1">Cell outer membrane</location>
        <topology evidence="1">Multi-pass membrane protein</topology>
    </subcellularLocation>
</comment>
<dbReference type="InterPro" id="IPR050286">
    <property type="entry name" value="G_neg_Bact_CarbUptk_Porin"/>
</dbReference>
<evidence type="ECO:0000256" key="5">
    <source>
        <dbReference type="ARBA" id="ARBA00022692"/>
    </source>
</evidence>